<dbReference type="GO" id="GO:0000978">
    <property type="term" value="F:RNA polymerase II cis-regulatory region sequence-specific DNA binding"/>
    <property type="evidence" value="ECO:0007669"/>
    <property type="project" value="TreeGrafter"/>
</dbReference>
<name>A0AAD4R8R0_9BILA</name>
<dbReference type="PRINTS" id="PR00024">
    <property type="entry name" value="HOMEOBOX"/>
</dbReference>
<gene>
    <name evidence="10" type="ORF">DdX_06994</name>
</gene>
<evidence type="ECO:0000256" key="6">
    <source>
        <dbReference type="PROSITE-ProRule" id="PRU00108"/>
    </source>
</evidence>
<feature type="DNA-binding region" description="Homeobox" evidence="6">
    <location>
        <begin position="127"/>
        <end position="186"/>
    </location>
</feature>
<evidence type="ECO:0000259" key="9">
    <source>
        <dbReference type="PROSITE" id="PS50071"/>
    </source>
</evidence>
<dbReference type="GO" id="GO:0030154">
    <property type="term" value="P:cell differentiation"/>
    <property type="evidence" value="ECO:0007669"/>
    <property type="project" value="TreeGrafter"/>
</dbReference>
<dbReference type="PROSITE" id="PS00027">
    <property type="entry name" value="HOMEOBOX_1"/>
    <property type="match status" value="1"/>
</dbReference>
<organism evidence="10 11">
    <name type="scientific">Ditylenchus destructor</name>
    <dbReference type="NCBI Taxonomy" id="166010"/>
    <lineage>
        <taxon>Eukaryota</taxon>
        <taxon>Metazoa</taxon>
        <taxon>Ecdysozoa</taxon>
        <taxon>Nematoda</taxon>
        <taxon>Chromadorea</taxon>
        <taxon>Rhabditida</taxon>
        <taxon>Tylenchina</taxon>
        <taxon>Tylenchomorpha</taxon>
        <taxon>Sphaerularioidea</taxon>
        <taxon>Anguinidae</taxon>
        <taxon>Anguininae</taxon>
        <taxon>Ditylenchus</taxon>
    </lineage>
</organism>
<dbReference type="InterPro" id="IPR017970">
    <property type="entry name" value="Homeobox_CS"/>
</dbReference>
<keyword evidence="11" id="KW-1185">Reference proteome</keyword>
<keyword evidence="5 6" id="KW-0539">Nucleus</keyword>
<dbReference type="InterPro" id="IPR020479">
    <property type="entry name" value="HD_metazoa"/>
</dbReference>
<evidence type="ECO:0000256" key="7">
    <source>
        <dbReference type="RuleBase" id="RU000682"/>
    </source>
</evidence>
<feature type="compositionally biased region" description="Polar residues" evidence="8">
    <location>
        <begin position="108"/>
        <end position="124"/>
    </location>
</feature>
<dbReference type="InterPro" id="IPR000047">
    <property type="entry name" value="HTH_motif"/>
</dbReference>
<evidence type="ECO:0000256" key="5">
    <source>
        <dbReference type="ARBA" id="ARBA00023242"/>
    </source>
</evidence>
<sequence length="217" mass="24892">MFADSIIFSQALSISTDKEEDLHLLKRLLPLKDNFISNNGEKETRSTVSPQAIFKEQQFGNIDLNNCEKEYSDHSTMVALTAKLGMNNVNYFGDIPLQTDQPAKISENKCSQKSNSPPIQLRTQQNRRKPRVLFTHEQVEKLEKRFEHQKYVNASEREELAQSLGLTPTQIKIWFQNRRYKSRQKIGPRLKLANDSATGLFSPPGIPFTLRRNVAIS</sequence>
<dbReference type="GO" id="GO:0005634">
    <property type="term" value="C:nucleus"/>
    <property type="evidence" value="ECO:0007669"/>
    <property type="project" value="UniProtKB-SubCell"/>
</dbReference>
<dbReference type="SUPFAM" id="SSF46689">
    <property type="entry name" value="Homeodomain-like"/>
    <property type="match status" value="1"/>
</dbReference>
<dbReference type="SMART" id="SM00389">
    <property type="entry name" value="HOX"/>
    <property type="match status" value="1"/>
</dbReference>
<dbReference type="InterPro" id="IPR050394">
    <property type="entry name" value="Homeobox_NK-like"/>
</dbReference>
<dbReference type="InterPro" id="IPR001356">
    <property type="entry name" value="HD"/>
</dbReference>
<dbReference type="CDD" id="cd00086">
    <property type="entry name" value="homeodomain"/>
    <property type="match status" value="1"/>
</dbReference>
<reference evidence="10" key="1">
    <citation type="submission" date="2022-01" db="EMBL/GenBank/DDBJ databases">
        <title>Genome Sequence Resource for Two Populations of Ditylenchus destructor, the Migratory Endoparasitic Phytonematode.</title>
        <authorList>
            <person name="Zhang H."/>
            <person name="Lin R."/>
            <person name="Xie B."/>
        </authorList>
    </citation>
    <scope>NUCLEOTIDE SEQUENCE</scope>
    <source>
        <strain evidence="10">BazhouSP</strain>
    </source>
</reference>
<keyword evidence="3 6" id="KW-0238">DNA-binding</keyword>
<dbReference type="Gene3D" id="1.10.10.60">
    <property type="entry name" value="Homeodomain-like"/>
    <property type="match status" value="1"/>
</dbReference>
<evidence type="ECO:0000256" key="4">
    <source>
        <dbReference type="ARBA" id="ARBA00023155"/>
    </source>
</evidence>
<comment type="subcellular location">
    <subcellularLocation>
        <location evidence="1 6 7">Nucleus</location>
    </subcellularLocation>
</comment>
<dbReference type="AlphaFoldDB" id="A0AAD4R8R0"/>
<evidence type="ECO:0000256" key="3">
    <source>
        <dbReference type="ARBA" id="ARBA00023125"/>
    </source>
</evidence>
<evidence type="ECO:0000256" key="1">
    <source>
        <dbReference type="ARBA" id="ARBA00004123"/>
    </source>
</evidence>
<dbReference type="Proteomes" id="UP001201812">
    <property type="component" value="Unassembled WGS sequence"/>
</dbReference>
<dbReference type="Pfam" id="PF00046">
    <property type="entry name" value="Homeodomain"/>
    <property type="match status" value="1"/>
</dbReference>
<dbReference type="InterPro" id="IPR009057">
    <property type="entry name" value="Homeodomain-like_sf"/>
</dbReference>
<accession>A0AAD4R8R0</accession>
<dbReference type="GO" id="GO:0000981">
    <property type="term" value="F:DNA-binding transcription factor activity, RNA polymerase II-specific"/>
    <property type="evidence" value="ECO:0007669"/>
    <property type="project" value="InterPro"/>
</dbReference>
<evidence type="ECO:0000256" key="2">
    <source>
        <dbReference type="ARBA" id="ARBA00022473"/>
    </source>
</evidence>
<dbReference type="PANTHER" id="PTHR24340:SF41">
    <property type="entry name" value="MUSCLE-SPECIFIC HOMEOBOX PROTEIN TINMAN-RELATED"/>
    <property type="match status" value="1"/>
</dbReference>
<evidence type="ECO:0000256" key="8">
    <source>
        <dbReference type="SAM" id="MobiDB-lite"/>
    </source>
</evidence>
<proteinExistence type="predicted"/>
<dbReference type="PROSITE" id="PS50071">
    <property type="entry name" value="HOMEOBOX_2"/>
    <property type="match status" value="1"/>
</dbReference>
<keyword evidence="2" id="KW-0217">Developmental protein</keyword>
<dbReference type="PRINTS" id="PR00031">
    <property type="entry name" value="HTHREPRESSR"/>
</dbReference>
<dbReference type="EMBL" id="JAKKPZ010000009">
    <property type="protein sequence ID" value="KAI1717256.1"/>
    <property type="molecule type" value="Genomic_DNA"/>
</dbReference>
<feature type="region of interest" description="Disordered" evidence="8">
    <location>
        <begin position="106"/>
        <end position="126"/>
    </location>
</feature>
<comment type="caution">
    <text evidence="10">The sequence shown here is derived from an EMBL/GenBank/DDBJ whole genome shotgun (WGS) entry which is preliminary data.</text>
</comment>
<feature type="domain" description="Homeobox" evidence="9">
    <location>
        <begin position="125"/>
        <end position="185"/>
    </location>
</feature>
<dbReference type="PANTHER" id="PTHR24340">
    <property type="entry name" value="HOMEOBOX PROTEIN NKX"/>
    <property type="match status" value="1"/>
</dbReference>
<protein>
    <submittedName>
        <fullName evidence="10">Homeobox domain-containing protein</fullName>
    </submittedName>
</protein>
<evidence type="ECO:0000313" key="10">
    <source>
        <dbReference type="EMBL" id="KAI1717256.1"/>
    </source>
</evidence>
<evidence type="ECO:0000313" key="11">
    <source>
        <dbReference type="Proteomes" id="UP001201812"/>
    </source>
</evidence>
<keyword evidence="4 6" id="KW-0371">Homeobox</keyword>